<evidence type="ECO:0000313" key="1">
    <source>
        <dbReference type="EMBL" id="AFK37451.1"/>
    </source>
</evidence>
<proteinExistence type="evidence at transcript level"/>
<name>I3SB09_MEDTR</name>
<sequence>MSLLNTIQSGLSWITAWRKVPGLGLTGSSSLGSVTTQYFPSRPPMAFLPKPIPQSARRFLFCCQLRSQRQQSSIGLPVPHEKNPRSLLSVLFWMCISTIEATSFGLATAARSFNFSACFSLAAIDESLKLGNLCVSVSTLLN</sequence>
<protein>
    <submittedName>
        <fullName evidence="1">Uncharacterized protein</fullName>
    </submittedName>
</protein>
<accession>I3SB09</accession>
<dbReference type="EMBL" id="BT137656">
    <property type="protein sequence ID" value="AFK37451.1"/>
    <property type="molecule type" value="mRNA"/>
</dbReference>
<organism evidence="1">
    <name type="scientific">Medicago truncatula</name>
    <name type="common">Barrel medic</name>
    <name type="synonym">Medicago tribuloides</name>
    <dbReference type="NCBI Taxonomy" id="3880"/>
    <lineage>
        <taxon>Eukaryota</taxon>
        <taxon>Viridiplantae</taxon>
        <taxon>Streptophyta</taxon>
        <taxon>Embryophyta</taxon>
        <taxon>Tracheophyta</taxon>
        <taxon>Spermatophyta</taxon>
        <taxon>Magnoliopsida</taxon>
        <taxon>eudicotyledons</taxon>
        <taxon>Gunneridae</taxon>
        <taxon>Pentapetalae</taxon>
        <taxon>rosids</taxon>
        <taxon>fabids</taxon>
        <taxon>Fabales</taxon>
        <taxon>Fabaceae</taxon>
        <taxon>Papilionoideae</taxon>
        <taxon>50 kb inversion clade</taxon>
        <taxon>NPAAA clade</taxon>
        <taxon>Hologalegina</taxon>
        <taxon>IRL clade</taxon>
        <taxon>Trifolieae</taxon>
        <taxon>Medicago</taxon>
    </lineage>
</organism>
<dbReference type="AlphaFoldDB" id="I3SB09"/>
<reference evidence="1" key="1">
    <citation type="submission" date="2012-05" db="EMBL/GenBank/DDBJ databases">
        <authorList>
            <person name="Krishnakumar V."/>
            <person name="Cheung F."/>
            <person name="Xiao Y."/>
            <person name="Chan A."/>
            <person name="Moskal W.A."/>
            <person name="Town C.D."/>
        </authorList>
    </citation>
    <scope>NUCLEOTIDE SEQUENCE</scope>
</reference>